<protein>
    <submittedName>
        <fullName evidence="1">Uncharacterized protein</fullName>
    </submittedName>
</protein>
<gene>
    <name evidence="1" type="ORF">PX52LOC_06403</name>
</gene>
<dbReference type="AlphaFoldDB" id="A0A5C1AQ85"/>
<name>A0A5C1AQ85_9BACT</name>
<dbReference type="RefSeq" id="WP_149113734.1">
    <property type="nucleotide sequence ID" value="NZ_CP042425.1"/>
</dbReference>
<keyword evidence="2" id="KW-1185">Reference proteome</keyword>
<evidence type="ECO:0000313" key="2">
    <source>
        <dbReference type="Proteomes" id="UP000324974"/>
    </source>
</evidence>
<dbReference type="EMBL" id="CP042425">
    <property type="protein sequence ID" value="QEL19334.1"/>
    <property type="molecule type" value="Genomic_DNA"/>
</dbReference>
<sequence length="137" mass="14127">MADTKISALTDGVAGVSTDMIVIVRGGVNYRLTLVNLLSGMGSVTQLVTPTNGSTVNVTRSNYTTLLVNPAGPLLSLTINMPSSPQDGDRVSISSGQAITTVNQTGGTILSALTTMLLGGFATHVFNAAANKWFRIG</sequence>
<accession>A0A5C1AQ85</accession>
<dbReference type="KEGG" id="lrs:PX52LOC_06403"/>
<dbReference type="Proteomes" id="UP000324974">
    <property type="component" value="Chromosome"/>
</dbReference>
<proteinExistence type="predicted"/>
<evidence type="ECO:0000313" key="1">
    <source>
        <dbReference type="EMBL" id="QEL19334.1"/>
    </source>
</evidence>
<organism evidence="1 2">
    <name type="scientific">Limnoglobus roseus</name>
    <dbReference type="NCBI Taxonomy" id="2598579"/>
    <lineage>
        <taxon>Bacteria</taxon>
        <taxon>Pseudomonadati</taxon>
        <taxon>Planctomycetota</taxon>
        <taxon>Planctomycetia</taxon>
        <taxon>Gemmatales</taxon>
        <taxon>Gemmataceae</taxon>
        <taxon>Limnoglobus</taxon>
    </lineage>
</organism>
<reference evidence="2" key="1">
    <citation type="submission" date="2019-08" db="EMBL/GenBank/DDBJ databases">
        <title>Limnoglobus roseus gen. nov., sp. nov., a novel freshwater planctomycete with a giant genome from the family Gemmataceae.</title>
        <authorList>
            <person name="Kulichevskaya I.S."/>
            <person name="Naumoff D.G."/>
            <person name="Miroshnikov K."/>
            <person name="Ivanova A."/>
            <person name="Philippov D.A."/>
            <person name="Hakobyan A."/>
            <person name="Rijpstra I.C."/>
            <person name="Sinninghe Damste J.S."/>
            <person name="Liesack W."/>
            <person name="Dedysh S.N."/>
        </authorList>
    </citation>
    <scope>NUCLEOTIDE SEQUENCE [LARGE SCALE GENOMIC DNA]</scope>
    <source>
        <strain evidence="2">PX52</strain>
    </source>
</reference>